<dbReference type="EMBL" id="BARS01054990">
    <property type="protein sequence ID" value="GAG52883.1"/>
    <property type="molecule type" value="Genomic_DNA"/>
</dbReference>
<name>X0YX65_9ZZZZ</name>
<dbReference type="AlphaFoldDB" id="X0YX65"/>
<accession>X0YX65</accession>
<comment type="caution">
    <text evidence="1">The sequence shown here is derived from an EMBL/GenBank/DDBJ whole genome shotgun (WGS) entry which is preliminary data.</text>
</comment>
<proteinExistence type="predicted"/>
<evidence type="ECO:0000313" key="1">
    <source>
        <dbReference type="EMBL" id="GAG52883.1"/>
    </source>
</evidence>
<protein>
    <submittedName>
        <fullName evidence="1">Uncharacterized protein</fullName>
    </submittedName>
</protein>
<gene>
    <name evidence="1" type="ORF">S01H1_81289</name>
</gene>
<sequence>MGAGKADWVLTASGSSWSLEAKRIKSLNKMEKHIRKAGKQITATKIGGVIAVDISLAVNPSCSPLSTFVSDDDIQKAHSMRTDCFVKEYLPSIREWIGSKSVGFLLFHDFVIVPASGVTPAGNSPWGLFGLWQKVDLLSPGSTNKDRYDNLWSLFEIALPNP</sequence>
<organism evidence="1">
    <name type="scientific">marine sediment metagenome</name>
    <dbReference type="NCBI Taxonomy" id="412755"/>
    <lineage>
        <taxon>unclassified sequences</taxon>
        <taxon>metagenomes</taxon>
        <taxon>ecological metagenomes</taxon>
    </lineage>
</organism>
<reference evidence="1" key="1">
    <citation type="journal article" date="2014" name="Front. Microbiol.">
        <title>High frequency of phylogenetically diverse reductive dehalogenase-homologous genes in deep subseafloor sedimentary metagenomes.</title>
        <authorList>
            <person name="Kawai M."/>
            <person name="Futagami T."/>
            <person name="Toyoda A."/>
            <person name="Takaki Y."/>
            <person name="Nishi S."/>
            <person name="Hori S."/>
            <person name="Arai W."/>
            <person name="Tsubouchi T."/>
            <person name="Morono Y."/>
            <person name="Uchiyama I."/>
            <person name="Ito T."/>
            <person name="Fujiyama A."/>
            <person name="Inagaki F."/>
            <person name="Takami H."/>
        </authorList>
    </citation>
    <scope>NUCLEOTIDE SEQUENCE</scope>
    <source>
        <strain evidence="1">Expedition CK06-06</strain>
    </source>
</reference>